<dbReference type="STRING" id="1732.SAMN02910417_02446"/>
<dbReference type="PANTHER" id="PTHR33362">
    <property type="entry name" value="SIALIC ACID TRAP TRANSPORTER PERMEASE PROTEIN SIAT-RELATED"/>
    <property type="match status" value="1"/>
</dbReference>
<dbReference type="RefSeq" id="WP_090174641.1">
    <property type="nucleotide sequence ID" value="NZ_FMXR01000020.1"/>
</dbReference>
<evidence type="ECO:0000313" key="9">
    <source>
        <dbReference type="EMBL" id="SDB32916.1"/>
    </source>
</evidence>
<organism evidence="9 10">
    <name type="scientific">Eubacterium oxidoreducens</name>
    <dbReference type="NCBI Taxonomy" id="1732"/>
    <lineage>
        <taxon>Bacteria</taxon>
        <taxon>Bacillati</taxon>
        <taxon>Bacillota</taxon>
        <taxon>Clostridia</taxon>
        <taxon>Eubacteriales</taxon>
        <taxon>Eubacteriaceae</taxon>
        <taxon>Eubacterium</taxon>
    </lineage>
</organism>
<keyword evidence="10" id="KW-1185">Reference proteome</keyword>
<evidence type="ECO:0000256" key="1">
    <source>
        <dbReference type="ARBA" id="ARBA00004429"/>
    </source>
</evidence>
<dbReference type="Pfam" id="PF06808">
    <property type="entry name" value="DctM"/>
    <property type="match status" value="1"/>
</dbReference>
<feature type="transmembrane region" description="Helical" evidence="7">
    <location>
        <begin position="243"/>
        <end position="276"/>
    </location>
</feature>
<sequence length="448" mass="47576">MNTMMIALVVVLVILLISIAIGGPIATTLGFTACIVTLLFLTTGHLSFLGTTMYSNAISANNVIVPLFIMMAEFMAKGGIAEDLYYIMAKYLRKLKGGLAVATTLACTIFAALCGSSPATAATIGKVSLDAMKKRGYKEHFAIGTVAGGGTLGIMIPPSITLVMYGILTQTSILKLLMAGILPGLMLAGLMCASSIVRANLNPELIGQKKRVKGQPKETVEQIEYEKYDTTFFEDFKKTGPALILIVVIIGGMYSGLATATECAGLGAIAAFLIVLAKMKMTKKIFGDAMMSTVKSSSMMILMLSAALMLTNVIGRLGIASALAQLCTGFGINRWIVMILLIVLWYFLGTIMSPTAMVTLTIPFVFTPLMQLGFDPIWLGIVSTLCVEVGMITPPVGNNLFILKQTTGLDMGTIIKGALPQIMTLTIGLVILCVFPQIATVVPSMMAK</sequence>
<dbReference type="NCBIfam" id="TIGR00786">
    <property type="entry name" value="dctM"/>
    <property type="match status" value="1"/>
</dbReference>
<evidence type="ECO:0000256" key="6">
    <source>
        <dbReference type="ARBA" id="ARBA00023136"/>
    </source>
</evidence>
<dbReference type="AlphaFoldDB" id="A0A1G6CJ87"/>
<evidence type="ECO:0000259" key="8">
    <source>
        <dbReference type="Pfam" id="PF06808"/>
    </source>
</evidence>
<feature type="transmembrane region" description="Helical" evidence="7">
    <location>
        <begin position="297"/>
        <end position="315"/>
    </location>
</feature>
<dbReference type="Proteomes" id="UP000199228">
    <property type="component" value="Unassembled WGS sequence"/>
</dbReference>
<feature type="transmembrane region" description="Helical" evidence="7">
    <location>
        <begin position="97"/>
        <end position="121"/>
    </location>
</feature>
<gene>
    <name evidence="9" type="ORF">SAMN02910417_02446</name>
</gene>
<feature type="transmembrane region" description="Helical" evidence="7">
    <location>
        <begin position="422"/>
        <end position="442"/>
    </location>
</feature>
<evidence type="ECO:0000256" key="5">
    <source>
        <dbReference type="ARBA" id="ARBA00022989"/>
    </source>
</evidence>
<feature type="transmembrane region" description="Helical" evidence="7">
    <location>
        <begin position="176"/>
        <end position="197"/>
    </location>
</feature>
<comment type="subcellular location">
    <subcellularLocation>
        <location evidence="1">Cell inner membrane</location>
        <topology evidence="1">Multi-pass membrane protein</topology>
    </subcellularLocation>
</comment>
<keyword evidence="6 7" id="KW-0472">Membrane</keyword>
<feature type="transmembrane region" description="Helical" evidence="7">
    <location>
        <begin position="377"/>
        <end position="402"/>
    </location>
</feature>
<feature type="transmembrane region" description="Helical" evidence="7">
    <location>
        <begin position="335"/>
        <end position="365"/>
    </location>
</feature>
<feature type="transmembrane region" description="Helical" evidence="7">
    <location>
        <begin position="141"/>
        <end position="164"/>
    </location>
</feature>
<feature type="domain" description="TRAP C4-dicarboxylate transport system permease DctM subunit" evidence="8">
    <location>
        <begin position="12"/>
        <end position="438"/>
    </location>
</feature>
<evidence type="ECO:0000313" key="10">
    <source>
        <dbReference type="Proteomes" id="UP000199228"/>
    </source>
</evidence>
<dbReference type="PANTHER" id="PTHR33362:SF5">
    <property type="entry name" value="C4-DICARBOXYLATE TRAP TRANSPORTER LARGE PERMEASE PROTEIN DCTM"/>
    <property type="match status" value="1"/>
</dbReference>
<keyword evidence="3" id="KW-0997">Cell inner membrane</keyword>
<feature type="transmembrane region" description="Helical" evidence="7">
    <location>
        <begin position="54"/>
        <end position="76"/>
    </location>
</feature>
<dbReference type="PIRSF" id="PIRSF006066">
    <property type="entry name" value="HI0050"/>
    <property type="match status" value="1"/>
</dbReference>
<dbReference type="OrthoDB" id="9785600at2"/>
<dbReference type="InterPro" id="IPR004681">
    <property type="entry name" value="TRAP_DctM"/>
</dbReference>
<keyword evidence="5 7" id="KW-1133">Transmembrane helix</keyword>
<evidence type="ECO:0000256" key="3">
    <source>
        <dbReference type="ARBA" id="ARBA00022519"/>
    </source>
</evidence>
<keyword evidence="4 7" id="KW-0812">Transmembrane</keyword>
<accession>A0A1G6CJ87</accession>
<evidence type="ECO:0000256" key="7">
    <source>
        <dbReference type="SAM" id="Phobius"/>
    </source>
</evidence>
<dbReference type="EMBL" id="FMXR01000020">
    <property type="protein sequence ID" value="SDB32916.1"/>
    <property type="molecule type" value="Genomic_DNA"/>
</dbReference>
<evidence type="ECO:0000256" key="4">
    <source>
        <dbReference type="ARBA" id="ARBA00022692"/>
    </source>
</evidence>
<dbReference type="GO" id="GO:0022857">
    <property type="term" value="F:transmembrane transporter activity"/>
    <property type="evidence" value="ECO:0007669"/>
    <property type="project" value="TreeGrafter"/>
</dbReference>
<name>A0A1G6CJ87_EUBOX</name>
<protein>
    <submittedName>
        <fullName evidence="9">TRAP transporter, DctM subunit</fullName>
    </submittedName>
</protein>
<proteinExistence type="predicted"/>
<keyword evidence="2" id="KW-1003">Cell membrane</keyword>
<dbReference type="InterPro" id="IPR010656">
    <property type="entry name" value="DctM"/>
</dbReference>
<evidence type="ECO:0000256" key="2">
    <source>
        <dbReference type="ARBA" id="ARBA00022475"/>
    </source>
</evidence>
<reference evidence="9 10" key="1">
    <citation type="submission" date="2016-10" db="EMBL/GenBank/DDBJ databases">
        <authorList>
            <person name="de Groot N.N."/>
        </authorList>
    </citation>
    <scope>NUCLEOTIDE SEQUENCE [LARGE SCALE GENOMIC DNA]</scope>
    <source>
        <strain evidence="9 10">DSM 3217</strain>
    </source>
</reference>
<dbReference type="GO" id="GO:0005886">
    <property type="term" value="C:plasma membrane"/>
    <property type="evidence" value="ECO:0007669"/>
    <property type="project" value="UniProtKB-SubCell"/>
</dbReference>